<evidence type="ECO:0000313" key="4">
    <source>
        <dbReference type="EMBL" id="PAU84311.1"/>
    </source>
</evidence>
<evidence type="ECO:0000313" key="5">
    <source>
        <dbReference type="Proteomes" id="UP000218083"/>
    </source>
</evidence>
<dbReference type="OrthoDB" id="10157at2157"/>
<organism evidence="4 5">
    <name type="scientific">Halorubrum salipaludis</name>
    <dbReference type="NCBI Taxonomy" id="2032630"/>
    <lineage>
        <taxon>Archaea</taxon>
        <taxon>Methanobacteriati</taxon>
        <taxon>Methanobacteriota</taxon>
        <taxon>Stenosarchaea group</taxon>
        <taxon>Halobacteria</taxon>
        <taxon>Halobacteriales</taxon>
        <taxon>Haloferacaceae</taxon>
        <taxon>Halorubrum</taxon>
    </lineage>
</organism>
<keyword evidence="5" id="KW-1185">Reference proteome</keyword>
<dbReference type="SUPFAM" id="SSF51735">
    <property type="entry name" value="NAD(P)-binding Rossmann-fold domains"/>
    <property type="match status" value="1"/>
</dbReference>
<gene>
    <name evidence="4" type="ORF">CK500_07740</name>
</gene>
<dbReference type="PANTHER" id="PTHR44169">
    <property type="entry name" value="NADPH-DEPENDENT 1-ACYLDIHYDROXYACETONE PHOSPHATE REDUCTASE"/>
    <property type="match status" value="1"/>
</dbReference>
<evidence type="ECO:0000256" key="1">
    <source>
        <dbReference type="ARBA" id="ARBA00006484"/>
    </source>
</evidence>
<dbReference type="InterPro" id="IPR020904">
    <property type="entry name" value="Sc_DH/Rdtase_CS"/>
</dbReference>
<dbReference type="EMBL" id="NSKC01000003">
    <property type="protein sequence ID" value="PAU84311.1"/>
    <property type="molecule type" value="Genomic_DNA"/>
</dbReference>
<dbReference type="PRINTS" id="PR00081">
    <property type="entry name" value="GDHRDH"/>
</dbReference>
<protein>
    <submittedName>
        <fullName evidence="4">Short-chain dehydrogenase/reductase</fullName>
    </submittedName>
</protein>
<keyword evidence="2" id="KW-0560">Oxidoreductase</keyword>
<sequence length="294" mass="31061">MAPGTDRRRVQKTVLITGCSSGIGRAAARAFLDEGWTVYATARNPADIQTLGEAGCELATLDVTDQSDIDRVVDRILDEEGAIDALINNAGYGQFGPVEDVPTAKVHEQFDVNVYGPHRLIKAVLPGMRRERDGTIVNVSSVAGRVSIPGGGVYSGSKFAVEALSDALRNEVAEYGVDVVVVEPGPVQTNFAKRAEREAGADDADGEADDGGLDRSGAYEEFYAIFEDTQLLGGDGPGAIEPEVVADAIVNAASATQPPARVQPGTVARIGVLARFLPDAILDRGYELVRKFTS</sequence>
<dbReference type="PROSITE" id="PS00061">
    <property type="entry name" value="ADH_SHORT"/>
    <property type="match status" value="1"/>
</dbReference>
<dbReference type="AlphaFoldDB" id="A0A2A2FFM9"/>
<dbReference type="CDD" id="cd05374">
    <property type="entry name" value="17beta-HSD-like_SDR_c"/>
    <property type="match status" value="1"/>
</dbReference>
<accession>A0A2A2FFM9</accession>
<dbReference type="GO" id="GO:0016491">
    <property type="term" value="F:oxidoreductase activity"/>
    <property type="evidence" value="ECO:0007669"/>
    <property type="project" value="UniProtKB-KW"/>
</dbReference>
<dbReference type="Gene3D" id="3.40.50.720">
    <property type="entry name" value="NAD(P)-binding Rossmann-like Domain"/>
    <property type="match status" value="1"/>
</dbReference>
<dbReference type="PRINTS" id="PR00080">
    <property type="entry name" value="SDRFAMILY"/>
</dbReference>
<dbReference type="InterPro" id="IPR036291">
    <property type="entry name" value="NAD(P)-bd_dom_sf"/>
</dbReference>
<reference evidence="4 5" key="1">
    <citation type="submission" date="2017-08" db="EMBL/GenBank/DDBJ databases">
        <title>The strain WRN001 was isolated from Binhai saline alkaline soil, Tianjin, China.</title>
        <authorList>
            <person name="Liu D."/>
            <person name="Zhang G."/>
        </authorList>
    </citation>
    <scope>NUCLEOTIDE SEQUENCE [LARGE SCALE GENOMIC DNA]</scope>
    <source>
        <strain evidence="4 5">WN019</strain>
    </source>
</reference>
<comment type="similarity">
    <text evidence="1 3">Belongs to the short-chain dehydrogenases/reductases (SDR) family.</text>
</comment>
<dbReference type="InterPro" id="IPR002347">
    <property type="entry name" value="SDR_fam"/>
</dbReference>
<dbReference type="Pfam" id="PF00106">
    <property type="entry name" value="adh_short"/>
    <property type="match status" value="1"/>
</dbReference>
<dbReference type="PANTHER" id="PTHR44169:SF6">
    <property type="entry name" value="NADPH-DEPENDENT 1-ACYLDIHYDROXYACETONE PHOSPHATE REDUCTASE"/>
    <property type="match status" value="1"/>
</dbReference>
<dbReference type="RefSeq" id="WP_095636661.1">
    <property type="nucleotide sequence ID" value="NZ_NSKC01000003.1"/>
</dbReference>
<evidence type="ECO:0000256" key="3">
    <source>
        <dbReference type="RuleBase" id="RU000363"/>
    </source>
</evidence>
<proteinExistence type="inferred from homology"/>
<dbReference type="Proteomes" id="UP000218083">
    <property type="component" value="Unassembled WGS sequence"/>
</dbReference>
<name>A0A2A2FFM9_9EURY</name>
<evidence type="ECO:0000256" key="2">
    <source>
        <dbReference type="ARBA" id="ARBA00023002"/>
    </source>
</evidence>
<comment type="caution">
    <text evidence="4">The sequence shown here is derived from an EMBL/GenBank/DDBJ whole genome shotgun (WGS) entry which is preliminary data.</text>
</comment>